<sequence length="153" mass="16028">MRPACSTGAGSSGKSPENAASAQTVGGGSFDRSAPCASVRDGPVGRLRAARRNARENLRSQDLVDPPGGVQLRFSDGLFEQSERIAGHGDPRSGSVRVKAASFLRRSGSVPENSRAAFREPLATGNPIAVHHCCRTYGFSGFACAPSPLCRKE</sequence>
<feature type="compositionally biased region" description="Polar residues" evidence="1">
    <location>
        <begin position="8"/>
        <end position="24"/>
    </location>
</feature>
<name>A0A918K8L8_9ACTN</name>
<reference evidence="2" key="1">
    <citation type="journal article" date="2014" name="Int. J. Syst. Evol. Microbiol.">
        <title>Complete genome sequence of Corynebacterium casei LMG S-19264T (=DSM 44701T), isolated from a smear-ripened cheese.</title>
        <authorList>
            <consortium name="US DOE Joint Genome Institute (JGI-PGF)"/>
            <person name="Walter F."/>
            <person name="Albersmeier A."/>
            <person name="Kalinowski J."/>
            <person name="Ruckert C."/>
        </authorList>
    </citation>
    <scope>NUCLEOTIDE SEQUENCE</scope>
    <source>
        <strain evidence="2">JCM 4790</strain>
    </source>
</reference>
<gene>
    <name evidence="2" type="ORF">GCM10010358_01460</name>
</gene>
<keyword evidence="3" id="KW-1185">Reference proteome</keyword>
<accession>A0A918K8L8</accession>
<reference evidence="2" key="2">
    <citation type="submission" date="2020-09" db="EMBL/GenBank/DDBJ databases">
        <authorList>
            <person name="Sun Q."/>
            <person name="Ohkuma M."/>
        </authorList>
    </citation>
    <scope>NUCLEOTIDE SEQUENCE</scope>
    <source>
        <strain evidence="2">JCM 4790</strain>
    </source>
</reference>
<protein>
    <submittedName>
        <fullName evidence="2">Uncharacterized protein</fullName>
    </submittedName>
</protein>
<dbReference type="AlphaFoldDB" id="A0A918K8L8"/>
<evidence type="ECO:0000313" key="2">
    <source>
        <dbReference type="EMBL" id="GGX51552.1"/>
    </source>
</evidence>
<feature type="region of interest" description="Disordered" evidence="1">
    <location>
        <begin position="1"/>
        <end position="69"/>
    </location>
</feature>
<evidence type="ECO:0000313" key="3">
    <source>
        <dbReference type="Proteomes" id="UP000619244"/>
    </source>
</evidence>
<organism evidence="2 3">
    <name type="scientific">Streptomyces minutiscleroticus</name>
    <dbReference type="NCBI Taxonomy" id="68238"/>
    <lineage>
        <taxon>Bacteria</taxon>
        <taxon>Bacillati</taxon>
        <taxon>Actinomycetota</taxon>
        <taxon>Actinomycetes</taxon>
        <taxon>Kitasatosporales</taxon>
        <taxon>Streptomycetaceae</taxon>
        <taxon>Streptomyces</taxon>
    </lineage>
</organism>
<proteinExistence type="predicted"/>
<dbReference type="Proteomes" id="UP000619244">
    <property type="component" value="Unassembled WGS sequence"/>
</dbReference>
<comment type="caution">
    <text evidence="2">The sequence shown here is derived from an EMBL/GenBank/DDBJ whole genome shotgun (WGS) entry which is preliminary data.</text>
</comment>
<dbReference type="EMBL" id="BMVU01000001">
    <property type="protein sequence ID" value="GGX51552.1"/>
    <property type="molecule type" value="Genomic_DNA"/>
</dbReference>
<evidence type="ECO:0000256" key="1">
    <source>
        <dbReference type="SAM" id="MobiDB-lite"/>
    </source>
</evidence>